<keyword evidence="3" id="KW-1185">Reference proteome</keyword>
<dbReference type="InterPro" id="IPR036397">
    <property type="entry name" value="RNaseH_sf"/>
</dbReference>
<proteinExistence type="predicted"/>
<gene>
    <name evidence="2" type="ORF">AB0I59_26180</name>
</gene>
<feature type="compositionally biased region" description="Polar residues" evidence="1">
    <location>
        <begin position="215"/>
        <end position="232"/>
    </location>
</feature>
<dbReference type="EMBL" id="JBFALK010000015">
    <property type="protein sequence ID" value="MEV0972103.1"/>
    <property type="molecule type" value="Genomic_DNA"/>
</dbReference>
<dbReference type="Gene3D" id="3.30.420.10">
    <property type="entry name" value="Ribonuclease H-like superfamily/Ribonuclease H"/>
    <property type="match status" value="1"/>
</dbReference>
<accession>A0ABV3GKD3</accession>
<dbReference type="SUPFAM" id="SSF53098">
    <property type="entry name" value="Ribonuclease H-like"/>
    <property type="match status" value="1"/>
</dbReference>
<sequence length="266" mass="29609">MARYAAKATELGVKARTVERWVHDVQRGGEAGLAPAVRVQSSVLERCDPRWVEIAVEVMVEHLDQAQPMRKTVLDRARARLVARFGESVVEIPGRSKGYEALEELERQHPTFRLSTKRNRDIAARPKAAYGKLRPTRPGEYLLMDTTQLDVFALDPMTLRWVNCELTVAMDWYSRCITGLRLTPVSTKAVDAAAVLFQVYRPPKVLPHWPPRRSGPNTASPDRSWSTRTRSTGPWPADDGRSGLLIDGSSTLSPGRAGCLDGDHGT</sequence>
<dbReference type="Proteomes" id="UP001551675">
    <property type="component" value="Unassembled WGS sequence"/>
</dbReference>
<comment type="caution">
    <text evidence="2">The sequence shown here is derived from an EMBL/GenBank/DDBJ whole genome shotgun (WGS) entry which is preliminary data.</text>
</comment>
<evidence type="ECO:0000313" key="3">
    <source>
        <dbReference type="Proteomes" id="UP001551675"/>
    </source>
</evidence>
<dbReference type="RefSeq" id="WP_358136921.1">
    <property type="nucleotide sequence ID" value="NZ_JBFALK010000015.1"/>
</dbReference>
<evidence type="ECO:0000256" key="1">
    <source>
        <dbReference type="SAM" id="MobiDB-lite"/>
    </source>
</evidence>
<reference evidence="2 3" key="1">
    <citation type="submission" date="2024-06" db="EMBL/GenBank/DDBJ databases">
        <title>The Natural Products Discovery Center: Release of the First 8490 Sequenced Strains for Exploring Actinobacteria Biosynthetic Diversity.</title>
        <authorList>
            <person name="Kalkreuter E."/>
            <person name="Kautsar S.A."/>
            <person name="Yang D."/>
            <person name="Bader C.D."/>
            <person name="Teijaro C.N."/>
            <person name="Fluegel L."/>
            <person name="Davis C.M."/>
            <person name="Simpson J.R."/>
            <person name="Lauterbach L."/>
            <person name="Steele A.D."/>
            <person name="Gui C."/>
            <person name="Meng S."/>
            <person name="Li G."/>
            <person name="Viehrig K."/>
            <person name="Ye F."/>
            <person name="Su P."/>
            <person name="Kiefer A.F."/>
            <person name="Nichols A."/>
            <person name="Cepeda A.J."/>
            <person name="Yan W."/>
            <person name="Fan B."/>
            <person name="Jiang Y."/>
            <person name="Adhikari A."/>
            <person name="Zheng C.-J."/>
            <person name="Schuster L."/>
            <person name="Cowan T.M."/>
            <person name="Smanski M.J."/>
            <person name="Chevrette M.G."/>
            <person name="De Carvalho L.P.S."/>
            <person name="Shen B."/>
        </authorList>
    </citation>
    <scope>NUCLEOTIDE SEQUENCE [LARGE SCALE GENOMIC DNA]</scope>
    <source>
        <strain evidence="2 3">NPDC050100</strain>
    </source>
</reference>
<evidence type="ECO:0008006" key="4">
    <source>
        <dbReference type="Google" id="ProtNLM"/>
    </source>
</evidence>
<name>A0ABV3GKD3_MICGL</name>
<protein>
    <recommendedName>
        <fullName evidence="4">Integrase catalytic domain-containing protein</fullName>
    </recommendedName>
</protein>
<dbReference type="InterPro" id="IPR012337">
    <property type="entry name" value="RNaseH-like_sf"/>
</dbReference>
<evidence type="ECO:0000313" key="2">
    <source>
        <dbReference type="EMBL" id="MEV0972103.1"/>
    </source>
</evidence>
<feature type="region of interest" description="Disordered" evidence="1">
    <location>
        <begin position="207"/>
        <end position="266"/>
    </location>
</feature>
<organism evidence="2 3">
    <name type="scientific">Microtetraspora glauca</name>
    <dbReference type="NCBI Taxonomy" id="1996"/>
    <lineage>
        <taxon>Bacteria</taxon>
        <taxon>Bacillati</taxon>
        <taxon>Actinomycetota</taxon>
        <taxon>Actinomycetes</taxon>
        <taxon>Streptosporangiales</taxon>
        <taxon>Streptosporangiaceae</taxon>
        <taxon>Microtetraspora</taxon>
    </lineage>
</organism>